<organism evidence="1 2">
    <name type="scientific">Citrus sinensis</name>
    <name type="common">Sweet orange</name>
    <name type="synonym">Citrus aurantium var. sinensis</name>
    <dbReference type="NCBI Taxonomy" id="2711"/>
    <lineage>
        <taxon>Eukaryota</taxon>
        <taxon>Viridiplantae</taxon>
        <taxon>Streptophyta</taxon>
        <taxon>Embryophyta</taxon>
        <taxon>Tracheophyta</taxon>
        <taxon>Spermatophyta</taxon>
        <taxon>Magnoliopsida</taxon>
        <taxon>eudicotyledons</taxon>
        <taxon>Gunneridae</taxon>
        <taxon>Pentapetalae</taxon>
        <taxon>rosids</taxon>
        <taxon>malvids</taxon>
        <taxon>Sapindales</taxon>
        <taxon>Rutaceae</taxon>
        <taxon>Aurantioideae</taxon>
        <taxon>Citrus</taxon>
    </lineage>
</organism>
<sequence length="256" mass="27945">MEPLCIVSFLVLYFANTCVLRWFIPVNILVSLIIGSSLELILIKLTRTPPHFYSLVVSCCSSGNYLFLLVIAPAVCEMSNSPFGDSSACSSDGETCALLSMTGGIYVWTYVCAIMARFANAEINLKMVFNPTTIAAVVGLIIRIVPPIRKAMIGDNALLRLIDNSASLLGEAAIPSIILLLGANLRRGLKGSGVSPLLVVRILAVRYILLKWAHAYTISQLLEIGVSESSYILLWTYVVASISVTLWTAFYMWLLT</sequence>
<dbReference type="Proteomes" id="UP000829398">
    <property type="component" value="Chromosome 3"/>
</dbReference>
<gene>
    <name evidence="1" type="ORF">KPL71_009351</name>
</gene>
<evidence type="ECO:0000313" key="1">
    <source>
        <dbReference type="EMBL" id="KAH9783547.1"/>
    </source>
</evidence>
<comment type="caution">
    <text evidence="1">The sequence shown here is derived from an EMBL/GenBank/DDBJ whole genome shotgun (WGS) entry which is preliminary data.</text>
</comment>
<protein>
    <submittedName>
        <fullName evidence="1">Protein PIN-LIKES 1</fullName>
    </submittedName>
</protein>
<name>A0ACB8MD79_CITSI</name>
<dbReference type="EMBL" id="CM039172">
    <property type="protein sequence ID" value="KAH9783547.1"/>
    <property type="molecule type" value="Genomic_DNA"/>
</dbReference>
<accession>A0ACB8MD79</accession>
<reference evidence="2" key="1">
    <citation type="journal article" date="2023" name="Hortic. Res.">
        <title>A chromosome-level phased genome enabling allele-level studies in sweet orange: a case study on citrus Huanglongbing tolerance.</title>
        <authorList>
            <person name="Wu B."/>
            <person name="Yu Q."/>
            <person name="Deng Z."/>
            <person name="Duan Y."/>
            <person name="Luo F."/>
            <person name="Gmitter F. Jr."/>
        </authorList>
    </citation>
    <scope>NUCLEOTIDE SEQUENCE [LARGE SCALE GENOMIC DNA]</scope>
    <source>
        <strain evidence="2">cv. Valencia</strain>
    </source>
</reference>
<keyword evidence="2" id="KW-1185">Reference proteome</keyword>
<evidence type="ECO:0000313" key="2">
    <source>
        <dbReference type="Proteomes" id="UP000829398"/>
    </source>
</evidence>
<proteinExistence type="predicted"/>